<dbReference type="EMBL" id="FNPB01000012">
    <property type="protein sequence ID" value="SDY35599.1"/>
    <property type="molecule type" value="Genomic_DNA"/>
</dbReference>
<evidence type="ECO:0000313" key="3">
    <source>
        <dbReference type="EMBL" id="SDY35599.1"/>
    </source>
</evidence>
<gene>
    <name evidence="3" type="ORF">SAMN04487946_11246</name>
</gene>
<keyword evidence="1" id="KW-0597">Phosphoprotein</keyword>
<dbReference type="OrthoDB" id="2830at2157"/>
<dbReference type="SUPFAM" id="SSF52172">
    <property type="entry name" value="CheY-like"/>
    <property type="match status" value="1"/>
</dbReference>
<dbReference type="AlphaFoldDB" id="A0A1H3J7S0"/>
<feature type="domain" description="Response regulatory" evidence="2">
    <location>
        <begin position="3"/>
        <end position="74"/>
    </location>
</feature>
<evidence type="ECO:0000313" key="4">
    <source>
        <dbReference type="Proteomes" id="UP000199170"/>
    </source>
</evidence>
<protein>
    <submittedName>
        <fullName evidence="3">Response regulator receiver domain-containing protein</fullName>
    </submittedName>
</protein>
<dbReference type="GO" id="GO:0000160">
    <property type="term" value="P:phosphorelay signal transduction system"/>
    <property type="evidence" value="ECO:0007669"/>
    <property type="project" value="InterPro"/>
</dbReference>
<dbReference type="InterPro" id="IPR011006">
    <property type="entry name" value="CheY-like_superfamily"/>
</dbReference>
<keyword evidence="4" id="KW-1185">Reference proteome</keyword>
<name>A0A1H3J7S0_9EURY</name>
<proteinExistence type="predicted"/>
<organism evidence="3 4">
    <name type="scientific">Halobellus clavatus</name>
    <dbReference type="NCBI Taxonomy" id="660517"/>
    <lineage>
        <taxon>Archaea</taxon>
        <taxon>Methanobacteriati</taxon>
        <taxon>Methanobacteriota</taxon>
        <taxon>Stenosarchaea group</taxon>
        <taxon>Halobacteria</taxon>
        <taxon>Halobacteriales</taxon>
        <taxon>Haloferacaceae</taxon>
        <taxon>Halobellus</taxon>
    </lineage>
</organism>
<sequence length="74" mass="8487">MVDLVLAEDIPLQQNLIQYFVEDYGASIKCAKDGDEALWFASVYNPDIAILDPNMSVRKWFSIYGTDQAYQSKY</sequence>
<evidence type="ECO:0000259" key="2">
    <source>
        <dbReference type="PROSITE" id="PS50110"/>
    </source>
</evidence>
<dbReference type="RefSeq" id="WP_139175855.1">
    <property type="nucleotide sequence ID" value="NZ_FNPB01000012.1"/>
</dbReference>
<accession>A0A1H3J7S0</accession>
<dbReference type="Gene3D" id="3.40.50.2300">
    <property type="match status" value="1"/>
</dbReference>
<feature type="modified residue" description="4-aspartylphosphate" evidence="1">
    <location>
        <position position="52"/>
    </location>
</feature>
<dbReference type="Proteomes" id="UP000199170">
    <property type="component" value="Unassembled WGS sequence"/>
</dbReference>
<dbReference type="PROSITE" id="PS50110">
    <property type="entry name" value="RESPONSE_REGULATORY"/>
    <property type="match status" value="1"/>
</dbReference>
<evidence type="ECO:0000256" key="1">
    <source>
        <dbReference type="PROSITE-ProRule" id="PRU00169"/>
    </source>
</evidence>
<reference evidence="4" key="1">
    <citation type="submission" date="2016-10" db="EMBL/GenBank/DDBJ databases">
        <authorList>
            <person name="Varghese N."/>
            <person name="Submissions S."/>
        </authorList>
    </citation>
    <scope>NUCLEOTIDE SEQUENCE [LARGE SCALE GENOMIC DNA]</scope>
    <source>
        <strain evidence="4">CGMCC 1.10118</strain>
    </source>
</reference>
<dbReference type="InterPro" id="IPR001789">
    <property type="entry name" value="Sig_transdc_resp-reg_receiver"/>
</dbReference>